<evidence type="ECO:0000256" key="1">
    <source>
        <dbReference type="SAM" id="MobiDB-lite"/>
    </source>
</evidence>
<evidence type="ECO:0000313" key="3">
    <source>
        <dbReference type="EMBL" id="EZP81872.1"/>
    </source>
</evidence>
<dbReference type="Proteomes" id="UP000024329">
    <property type="component" value="Unassembled WGS sequence"/>
</dbReference>
<reference evidence="3 4" key="1">
    <citation type="submission" date="2014-03" db="EMBL/GenBank/DDBJ databases">
        <title>Whole genome sequence of Novosphingobium resinovorum KF1.</title>
        <authorList>
            <person name="Gan H.M."/>
            <person name="Gan H.Y."/>
            <person name="Chew T.H."/>
            <person name="Savka M.A."/>
        </authorList>
    </citation>
    <scope>NUCLEOTIDE SEQUENCE [LARGE SCALE GENOMIC DNA]</scope>
    <source>
        <strain evidence="3 4">KF1</strain>
    </source>
</reference>
<feature type="region of interest" description="Disordered" evidence="1">
    <location>
        <begin position="1"/>
        <end position="31"/>
    </location>
</feature>
<accession>A0A031JZV5</accession>
<dbReference type="STRING" id="158500.BES08_16650"/>
<evidence type="ECO:0000313" key="4">
    <source>
        <dbReference type="Proteomes" id="UP000024329"/>
    </source>
</evidence>
<sequence>MESEDKPAPPARAKMRWSDRPKLAPDAASRQGQVTKLALETFGGRDEAIAYLNTACGKLGGRPLDLAVESAEGLSRVERALADLKPAC</sequence>
<comment type="caution">
    <text evidence="3">The sequence shown here is derived from an EMBL/GenBank/DDBJ whole genome shotgun (WGS) entry which is preliminary data.</text>
</comment>
<dbReference type="RefSeq" id="WP_008827806.1">
    <property type="nucleotide sequence ID" value="NZ_JFYZ01000011.1"/>
</dbReference>
<evidence type="ECO:0000259" key="2">
    <source>
        <dbReference type="Pfam" id="PF09722"/>
    </source>
</evidence>
<dbReference type="PATRIC" id="fig|158500.4.peg.2584"/>
<dbReference type="EMBL" id="JFYZ01000011">
    <property type="protein sequence ID" value="EZP81872.1"/>
    <property type="molecule type" value="Genomic_DNA"/>
</dbReference>
<dbReference type="InterPro" id="IPR024467">
    <property type="entry name" value="Xre/MbcA/ParS-like_toxin-bd"/>
</dbReference>
<gene>
    <name evidence="3" type="ORF">BV97_02530</name>
</gene>
<dbReference type="AlphaFoldDB" id="A0A031JZV5"/>
<organism evidence="3 4">
    <name type="scientific">Novosphingobium resinovorum</name>
    <dbReference type="NCBI Taxonomy" id="158500"/>
    <lineage>
        <taxon>Bacteria</taxon>
        <taxon>Pseudomonadati</taxon>
        <taxon>Pseudomonadota</taxon>
        <taxon>Alphaproteobacteria</taxon>
        <taxon>Sphingomonadales</taxon>
        <taxon>Sphingomonadaceae</taxon>
        <taxon>Novosphingobium</taxon>
    </lineage>
</organism>
<dbReference type="eggNOG" id="ENOG5032G80">
    <property type="taxonomic scope" value="Bacteria"/>
</dbReference>
<feature type="domain" description="Antitoxin Xre/MbcA/ParS-like toxin-binding" evidence="2">
    <location>
        <begin position="38"/>
        <end position="82"/>
    </location>
</feature>
<protein>
    <recommendedName>
        <fullName evidence="2">Antitoxin Xre/MbcA/ParS-like toxin-binding domain-containing protein</fullName>
    </recommendedName>
</protein>
<proteinExistence type="predicted"/>
<name>A0A031JZV5_9SPHN</name>
<dbReference type="Pfam" id="PF09722">
    <property type="entry name" value="Xre_MbcA_ParS_C"/>
    <property type="match status" value="1"/>
</dbReference>